<protein>
    <submittedName>
        <fullName evidence="1">Uncharacterized protein</fullName>
    </submittedName>
</protein>
<gene>
    <name evidence="1" type="ORF">E2C01_016071</name>
</gene>
<dbReference type="AlphaFoldDB" id="A0A5B7DQ40"/>
<sequence>MAWYVLPCQEHRPPLEVLAHLFHLFVPPVLGDRCDQQGLGYQGSPQYPFLPLPLASLAGHHCPAVQANLKNSMLANVQTEVRHSYSSSIGIASFPLKSVTDQELQNS</sequence>
<proteinExistence type="predicted"/>
<name>A0A5B7DQ40_PORTR</name>
<organism evidence="1 2">
    <name type="scientific">Portunus trituberculatus</name>
    <name type="common">Swimming crab</name>
    <name type="synonym">Neptunus trituberculatus</name>
    <dbReference type="NCBI Taxonomy" id="210409"/>
    <lineage>
        <taxon>Eukaryota</taxon>
        <taxon>Metazoa</taxon>
        <taxon>Ecdysozoa</taxon>
        <taxon>Arthropoda</taxon>
        <taxon>Crustacea</taxon>
        <taxon>Multicrustacea</taxon>
        <taxon>Malacostraca</taxon>
        <taxon>Eumalacostraca</taxon>
        <taxon>Eucarida</taxon>
        <taxon>Decapoda</taxon>
        <taxon>Pleocyemata</taxon>
        <taxon>Brachyura</taxon>
        <taxon>Eubrachyura</taxon>
        <taxon>Portunoidea</taxon>
        <taxon>Portunidae</taxon>
        <taxon>Portuninae</taxon>
        <taxon>Portunus</taxon>
    </lineage>
</organism>
<evidence type="ECO:0000313" key="1">
    <source>
        <dbReference type="EMBL" id="MPC23036.1"/>
    </source>
</evidence>
<keyword evidence="2" id="KW-1185">Reference proteome</keyword>
<accession>A0A5B7DQ40</accession>
<comment type="caution">
    <text evidence="1">The sequence shown here is derived from an EMBL/GenBank/DDBJ whole genome shotgun (WGS) entry which is preliminary data.</text>
</comment>
<evidence type="ECO:0000313" key="2">
    <source>
        <dbReference type="Proteomes" id="UP000324222"/>
    </source>
</evidence>
<dbReference type="Proteomes" id="UP000324222">
    <property type="component" value="Unassembled WGS sequence"/>
</dbReference>
<reference evidence="1 2" key="1">
    <citation type="submission" date="2019-05" db="EMBL/GenBank/DDBJ databases">
        <title>Another draft genome of Portunus trituberculatus and its Hox gene families provides insights of decapod evolution.</title>
        <authorList>
            <person name="Jeong J.-H."/>
            <person name="Song I."/>
            <person name="Kim S."/>
            <person name="Choi T."/>
            <person name="Kim D."/>
            <person name="Ryu S."/>
            <person name="Kim W."/>
        </authorList>
    </citation>
    <scope>NUCLEOTIDE SEQUENCE [LARGE SCALE GENOMIC DNA]</scope>
    <source>
        <tissue evidence="1">Muscle</tissue>
    </source>
</reference>
<dbReference type="EMBL" id="VSRR010001157">
    <property type="protein sequence ID" value="MPC23036.1"/>
    <property type="molecule type" value="Genomic_DNA"/>
</dbReference>